<evidence type="ECO:0000259" key="7">
    <source>
        <dbReference type="SMART" id="SM00906"/>
    </source>
</evidence>
<dbReference type="PANTHER" id="PTHR31845">
    <property type="entry name" value="FINGER DOMAIN PROTEIN, PUTATIVE-RELATED"/>
    <property type="match status" value="1"/>
</dbReference>
<organism evidence="8 9">
    <name type="scientific">Vanrija pseudolonga</name>
    <dbReference type="NCBI Taxonomy" id="143232"/>
    <lineage>
        <taxon>Eukaryota</taxon>
        <taxon>Fungi</taxon>
        <taxon>Dikarya</taxon>
        <taxon>Basidiomycota</taxon>
        <taxon>Agaricomycotina</taxon>
        <taxon>Tremellomycetes</taxon>
        <taxon>Trichosporonales</taxon>
        <taxon>Trichosporonaceae</taxon>
        <taxon>Vanrija</taxon>
    </lineage>
</organism>
<keyword evidence="2" id="KW-0805">Transcription regulation</keyword>
<keyword evidence="5" id="KW-0539">Nucleus</keyword>
<feature type="compositionally biased region" description="Polar residues" evidence="6">
    <location>
        <begin position="184"/>
        <end position="194"/>
    </location>
</feature>
<feature type="region of interest" description="Disordered" evidence="6">
    <location>
        <begin position="221"/>
        <end position="291"/>
    </location>
</feature>
<dbReference type="GO" id="GO:0006351">
    <property type="term" value="P:DNA-templated transcription"/>
    <property type="evidence" value="ECO:0007669"/>
    <property type="project" value="InterPro"/>
</dbReference>
<evidence type="ECO:0000256" key="6">
    <source>
        <dbReference type="SAM" id="MobiDB-lite"/>
    </source>
</evidence>
<feature type="region of interest" description="Disordered" evidence="6">
    <location>
        <begin position="1"/>
        <end position="98"/>
    </location>
</feature>
<accession>A0AAF1BKX6</accession>
<dbReference type="Pfam" id="PF04082">
    <property type="entry name" value="Fungal_trans"/>
    <property type="match status" value="1"/>
</dbReference>
<dbReference type="GO" id="GO:0005634">
    <property type="term" value="C:nucleus"/>
    <property type="evidence" value="ECO:0007669"/>
    <property type="project" value="UniProtKB-SubCell"/>
</dbReference>
<dbReference type="GeneID" id="87811121"/>
<dbReference type="GO" id="GO:0000976">
    <property type="term" value="F:transcription cis-regulatory region binding"/>
    <property type="evidence" value="ECO:0007669"/>
    <property type="project" value="TreeGrafter"/>
</dbReference>
<sequence length="958" mass="103701">MQSYDHYGPGGAGDDQEDDYSPPSSSSRDPKAADKSKADVKPSAVDKGDRKGVINRVNQQLPTDEDAMQDPPCKRCRNGGLECVMEKPGRTAGEGVGEDRIRSLESQVTSIQNTLSDLVQTLRQGMSTSSAASNGSGHTPGAGTTTTPEYAATQGFAPSTLMAGTSPQGAPGQRPSTFHPASALASQPRFSTPGATPPGFIPPSQAGTFNPYANASAMMTQTPADSPLSTGTPGIRGHQFPHDGGFRRPLPAAAGTPGQWQPFPPQPPQSDRHMSLPPSRAGSEGPDDILAPEDIINPLGTMSNMAGLVEAAVERARQEQRATPIHVQPPGPPGQKREADQQDVGQPQKKARFSDHVSPKPPAVVEAQGLPQTLAPPKPKSKVKKTHVHAYPDVVDEGYVSEEEARELMGLYYTGSCNFLPCYDPTFDTWESLKIRSPFSITCITMVGARVRDGGGPVGDVQRLCREHAQRVAMGTMFNPVARIEAVQAMSILAAFSDNGWLPGGHAVRMALDMGINKSFIKLLRTGMGKGKTPEELEEERPLVVHSRVWFCLYLMEHQMAYGMGRPAILREDESIHQCRRLLEHPLSITSDARLISTVELTALRAPLHVELTAAPDLPIDQNTLKRLKQANHEFDSWERYWDRILAERFGKGRGDFYRESLGIQRQYAELFVNSQLLRGIREPSDVLNMPEEKRTLAIRAMRNAQHCLEICLRRENYRNSLRYAVHYTHVCAAFAASFLIRIARLFPQELNLKKTAKDVEELAGVLSEIPAGRYARSLRLILRRARRAKVIPAASVMPSPSRTPAPLPHVGGAGATSTPAVAPSPATVPAFSPTSLVNSAYMATPGQSHHSPGNLLLSAASQVLEESPQSTHEISEFDFLFAQENLERSGLQLGEGDPLPLFLDGHSLGGSLAATDAAPFVGLENFFLPADVDNRLAGGNNPDGTGLGDVPSGDLWW</sequence>
<feature type="compositionally biased region" description="Low complexity" evidence="6">
    <location>
        <begin position="135"/>
        <end position="155"/>
    </location>
</feature>
<dbReference type="Gene3D" id="4.10.240.10">
    <property type="entry name" value="Zn(2)-C6 fungal-type DNA-binding domain"/>
    <property type="match status" value="1"/>
</dbReference>
<gene>
    <name evidence="8" type="primary">prtT_2</name>
    <name evidence="8" type="ORF">LOC62_06G007951</name>
</gene>
<dbReference type="GO" id="GO:0008233">
    <property type="term" value="F:peptidase activity"/>
    <property type="evidence" value="ECO:0007669"/>
    <property type="project" value="UniProtKB-KW"/>
</dbReference>
<dbReference type="PANTHER" id="PTHR31845:SF17">
    <property type="entry name" value="ZN(II)2CYS6 TRANSCRIPTION FACTOR (EUROFUNG)"/>
    <property type="match status" value="1"/>
</dbReference>
<dbReference type="InterPro" id="IPR036864">
    <property type="entry name" value="Zn2-C6_fun-type_DNA-bd_sf"/>
</dbReference>
<dbReference type="GO" id="GO:0008270">
    <property type="term" value="F:zinc ion binding"/>
    <property type="evidence" value="ECO:0007669"/>
    <property type="project" value="InterPro"/>
</dbReference>
<dbReference type="EMBL" id="CP086719">
    <property type="protein sequence ID" value="WOO84432.1"/>
    <property type="molecule type" value="Genomic_DNA"/>
</dbReference>
<feature type="domain" description="Xylanolytic transcriptional activator regulatory" evidence="7">
    <location>
        <begin position="500"/>
        <end position="587"/>
    </location>
</feature>
<dbReference type="Proteomes" id="UP000827549">
    <property type="component" value="Chromosome 6"/>
</dbReference>
<evidence type="ECO:0000313" key="8">
    <source>
        <dbReference type="EMBL" id="WOO84432.1"/>
    </source>
</evidence>
<keyword evidence="8" id="KW-0378">Hydrolase</keyword>
<dbReference type="CDD" id="cd12148">
    <property type="entry name" value="fungal_TF_MHR"/>
    <property type="match status" value="1"/>
</dbReference>
<feature type="compositionally biased region" description="Polar residues" evidence="6">
    <location>
        <begin position="124"/>
        <end position="134"/>
    </location>
</feature>
<keyword evidence="8" id="KW-0645">Protease</keyword>
<proteinExistence type="predicted"/>
<dbReference type="SMART" id="SM00906">
    <property type="entry name" value="Fungal_trans"/>
    <property type="match status" value="1"/>
</dbReference>
<keyword evidence="3" id="KW-0238">DNA-binding</keyword>
<evidence type="ECO:0000256" key="3">
    <source>
        <dbReference type="ARBA" id="ARBA00023125"/>
    </source>
</evidence>
<evidence type="ECO:0000256" key="4">
    <source>
        <dbReference type="ARBA" id="ARBA00023163"/>
    </source>
</evidence>
<evidence type="ECO:0000313" key="9">
    <source>
        <dbReference type="Proteomes" id="UP000827549"/>
    </source>
</evidence>
<comment type="subcellular location">
    <subcellularLocation>
        <location evidence="1">Nucleus</location>
    </subcellularLocation>
</comment>
<dbReference type="RefSeq" id="XP_062630458.1">
    <property type="nucleotide sequence ID" value="XM_062774474.1"/>
</dbReference>
<dbReference type="InterPro" id="IPR051089">
    <property type="entry name" value="prtT"/>
</dbReference>
<keyword evidence="4" id="KW-0804">Transcription</keyword>
<dbReference type="GO" id="GO:0000981">
    <property type="term" value="F:DNA-binding transcription factor activity, RNA polymerase II-specific"/>
    <property type="evidence" value="ECO:0007669"/>
    <property type="project" value="InterPro"/>
</dbReference>
<feature type="compositionally biased region" description="Basic and acidic residues" evidence="6">
    <location>
        <begin position="28"/>
        <end position="52"/>
    </location>
</feature>
<dbReference type="InterPro" id="IPR007219">
    <property type="entry name" value="XnlR_reg_dom"/>
</dbReference>
<reference evidence="8" key="1">
    <citation type="submission" date="2023-10" db="EMBL/GenBank/DDBJ databases">
        <authorList>
            <person name="Noh H."/>
        </authorList>
    </citation>
    <scope>NUCLEOTIDE SEQUENCE</scope>
    <source>
        <strain evidence="8">DUCC4014</strain>
    </source>
</reference>
<feature type="region of interest" description="Disordered" evidence="6">
    <location>
        <begin position="314"/>
        <end position="361"/>
    </location>
</feature>
<evidence type="ECO:0000256" key="1">
    <source>
        <dbReference type="ARBA" id="ARBA00004123"/>
    </source>
</evidence>
<protein>
    <submittedName>
        <fullName evidence="8">Transcriptional activator of proteases prtT</fullName>
    </submittedName>
</protein>
<dbReference type="GO" id="GO:0006508">
    <property type="term" value="P:proteolysis"/>
    <property type="evidence" value="ECO:0007669"/>
    <property type="project" value="UniProtKB-KW"/>
</dbReference>
<evidence type="ECO:0000256" key="5">
    <source>
        <dbReference type="ARBA" id="ARBA00023242"/>
    </source>
</evidence>
<feature type="region of interest" description="Disordered" evidence="6">
    <location>
        <begin position="124"/>
        <end position="208"/>
    </location>
</feature>
<name>A0AAF1BKX6_9TREE</name>
<keyword evidence="9" id="KW-1185">Reference proteome</keyword>
<dbReference type="AlphaFoldDB" id="A0AAF1BKX6"/>
<feature type="compositionally biased region" description="Polar residues" evidence="6">
    <location>
        <begin position="221"/>
        <end position="232"/>
    </location>
</feature>
<evidence type="ECO:0000256" key="2">
    <source>
        <dbReference type="ARBA" id="ARBA00023015"/>
    </source>
</evidence>